<dbReference type="EMBL" id="JAVHNR010000004">
    <property type="protein sequence ID" value="KAK6345178.1"/>
    <property type="molecule type" value="Genomic_DNA"/>
</dbReference>
<keyword evidence="3" id="KW-1185">Reference proteome</keyword>
<gene>
    <name evidence="2" type="ORF">TWF718_007104</name>
</gene>
<feature type="compositionally biased region" description="Basic and acidic residues" evidence="1">
    <location>
        <begin position="1"/>
        <end position="22"/>
    </location>
</feature>
<sequence length="63" mass="6590">MSVGEEGREGEKEDETKPKGRSDCTVSPEVGGDDDDDGDGGDDGWMQTWLRCGGVVPSGGGMR</sequence>
<reference evidence="2 3" key="1">
    <citation type="submission" date="2019-10" db="EMBL/GenBank/DDBJ databases">
        <authorList>
            <person name="Palmer J.M."/>
        </authorList>
    </citation>
    <scope>NUCLEOTIDE SEQUENCE [LARGE SCALE GENOMIC DNA]</scope>
    <source>
        <strain evidence="2 3">TWF718</strain>
    </source>
</reference>
<organism evidence="2 3">
    <name type="scientific">Orbilia javanica</name>
    <dbReference type="NCBI Taxonomy" id="47235"/>
    <lineage>
        <taxon>Eukaryota</taxon>
        <taxon>Fungi</taxon>
        <taxon>Dikarya</taxon>
        <taxon>Ascomycota</taxon>
        <taxon>Pezizomycotina</taxon>
        <taxon>Orbiliomycetes</taxon>
        <taxon>Orbiliales</taxon>
        <taxon>Orbiliaceae</taxon>
        <taxon>Orbilia</taxon>
    </lineage>
</organism>
<evidence type="ECO:0000313" key="3">
    <source>
        <dbReference type="Proteomes" id="UP001313282"/>
    </source>
</evidence>
<proteinExistence type="predicted"/>
<feature type="region of interest" description="Disordered" evidence="1">
    <location>
        <begin position="1"/>
        <end position="63"/>
    </location>
</feature>
<comment type="caution">
    <text evidence="2">The sequence shown here is derived from an EMBL/GenBank/DDBJ whole genome shotgun (WGS) entry which is preliminary data.</text>
</comment>
<evidence type="ECO:0000313" key="2">
    <source>
        <dbReference type="EMBL" id="KAK6345178.1"/>
    </source>
</evidence>
<evidence type="ECO:0000256" key="1">
    <source>
        <dbReference type="SAM" id="MobiDB-lite"/>
    </source>
</evidence>
<accession>A0AAN8RNC6</accession>
<name>A0AAN8RNC6_9PEZI</name>
<dbReference type="Proteomes" id="UP001313282">
    <property type="component" value="Unassembled WGS sequence"/>
</dbReference>
<protein>
    <submittedName>
        <fullName evidence="2">Uncharacterized protein</fullName>
    </submittedName>
</protein>
<dbReference type="AlphaFoldDB" id="A0AAN8RNC6"/>
<feature type="compositionally biased region" description="Acidic residues" evidence="1">
    <location>
        <begin position="31"/>
        <end position="42"/>
    </location>
</feature>